<dbReference type="eggNOG" id="COG1653">
    <property type="taxonomic scope" value="Bacteria"/>
</dbReference>
<gene>
    <name evidence="7" type="ORF">HMPREF9708_01433</name>
</gene>
<dbReference type="PATRIC" id="fig|883113.3.peg.1431"/>
<evidence type="ECO:0000256" key="6">
    <source>
        <dbReference type="SAM" id="SignalP"/>
    </source>
</evidence>
<dbReference type="Proteomes" id="UP000006190">
    <property type="component" value="Unassembled WGS sequence"/>
</dbReference>
<dbReference type="SUPFAM" id="SSF53850">
    <property type="entry name" value="Periplasmic binding protein-like II"/>
    <property type="match status" value="1"/>
</dbReference>
<dbReference type="HOGENOM" id="CLU_031285_3_1_9"/>
<evidence type="ECO:0000256" key="2">
    <source>
        <dbReference type="ARBA" id="ARBA00008520"/>
    </source>
</evidence>
<dbReference type="PANTHER" id="PTHR43649">
    <property type="entry name" value="ARABINOSE-BINDING PROTEIN-RELATED"/>
    <property type="match status" value="1"/>
</dbReference>
<protein>
    <recommendedName>
        <fullName evidence="9">Maltodextrin-binding protein</fullName>
    </recommendedName>
</protein>
<dbReference type="Pfam" id="PF13416">
    <property type="entry name" value="SBP_bac_8"/>
    <property type="match status" value="1"/>
</dbReference>
<dbReference type="STRING" id="883113.HMPREF9708_01433"/>
<keyword evidence="5" id="KW-0574">Periplasm</keyword>
<comment type="similarity">
    <text evidence="2">Belongs to the bacterial solute-binding protein 1 family.</text>
</comment>
<evidence type="ECO:0000256" key="5">
    <source>
        <dbReference type="ARBA" id="ARBA00022764"/>
    </source>
</evidence>
<evidence type="ECO:0000313" key="8">
    <source>
        <dbReference type="Proteomes" id="UP000006190"/>
    </source>
</evidence>
<comment type="caution">
    <text evidence="7">The sequence shown here is derived from an EMBL/GenBank/DDBJ whole genome shotgun (WGS) entry which is preliminary data.</text>
</comment>
<evidence type="ECO:0008006" key="9">
    <source>
        <dbReference type="Google" id="ProtNLM"/>
    </source>
</evidence>
<dbReference type="Gene3D" id="3.40.190.10">
    <property type="entry name" value="Periplasmic binding protein-like II"/>
    <property type="match status" value="2"/>
</dbReference>
<dbReference type="InterPro" id="IPR006061">
    <property type="entry name" value="SBP_1_CS"/>
</dbReference>
<dbReference type="AlphaFoldDB" id="H3NKP4"/>
<dbReference type="GO" id="GO:0055085">
    <property type="term" value="P:transmembrane transport"/>
    <property type="evidence" value="ECO:0007669"/>
    <property type="project" value="InterPro"/>
</dbReference>
<organism evidence="7 8">
    <name type="scientific">Facklamia languida CCUG 37842</name>
    <dbReference type="NCBI Taxonomy" id="883113"/>
    <lineage>
        <taxon>Bacteria</taxon>
        <taxon>Bacillati</taxon>
        <taxon>Bacillota</taxon>
        <taxon>Bacilli</taxon>
        <taxon>Lactobacillales</taxon>
        <taxon>Aerococcaceae</taxon>
        <taxon>Facklamia</taxon>
    </lineage>
</organism>
<evidence type="ECO:0000256" key="4">
    <source>
        <dbReference type="ARBA" id="ARBA00022729"/>
    </source>
</evidence>
<feature type="chain" id="PRO_5003591129" description="Maltodextrin-binding protein" evidence="6">
    <location>
        <begin position="31"/>
        <end position="436"/>
    </location>
</feature>
<name>H3NKP4_9LACT</name>
<reference evidence="7 8" key="1">
    <citation type="submission" date="2012-01" db="EMBL/GenBank/DDBJ databases">
        <title>The Genome Sequence of Facklamia languida CCUG 37842.</title>
        <authorList>
            <consortium name="The Broad Institute Genome Sequencing Platform"/>
            <person name="Earl A."/>
            <person name="Ward D."/>
            <person name="Feldgarden M."/>
            <person name="Gevers D."/>
            <person name="Huys G."/>
            <person name="Young S.K."/>
            <person name="Zeng Q."/>
            <person name="Gargeya S."/>
            <person name="Fitzgerald M."/>
            <person name="Haas B."/>
            <person name="Abouelleil A."/>
            <person name="Alvarado L."/>
            <person name="Arachchi H.M."/>
            <person name="Berlin A."/>
            <person name="Chapman S.B."/>
            <person name="Gearin G."/>
            <person name="Goldberg J."/>
            <person name="Griggs A."/>
            <person name="Gujja S."/>
            <person name="Hansen M."/>
            <person name="Heiman D."/>
            <person name="Howarth C."/>
            <person name="Larimer J."/>
            <person name="Lui A."/>
            <person name="MacDonald P.J.P."/>
            <person name="McCowen C."/>
            <person name="Montmayeur A."/>
            <person name="Murphy C."/>
            <person name="Neiman D."/>
            <person name="Pearson M."/>
            <person name="Priest M."/>
            <person name="Roberts A."/>
            <person name="Saif S."/>
            <person name="Shea T."/>
            <person name="Sisk P."/>
            <person name="Stolte C."/>
            <person name="Sykes S."/>
            <person name="Wortman J."/>
            <person name="Nusbaum C."/>
            <person name="Birren B."/>
        </authorList>
    </citation>
    <scope>NUCLEOTIDE SEQUENCE [LARGE SCALE GENOMIC DNA]</scope>
    <source>
        <strain evidence="7 8">CCUG 37842</strain>
    </source>
</reference>
<keyword evidence="3" id="KW-0813">Transport</keyword>
<evidence type="ECO:0000256" key="3">
    <source>
        <dbReference type="ARBA" id="ARBA00022448"/>
    </source>
</evidence>
<dbReference type="InterPro" id="IPR050490">
    <property type="entry name" value="Bact_solute-bd_prot1"/>
</dbReference>
<dbReference type="PANTHER" id="PTHR43649:SF31">
    <property type="entry name" value="SN-GLYCEROL-3-PHOSPHATE-BINDING PERIPLASMIC PROTEIN UGPB"/>
    <property type="match status" value="1"/>
</dbReference>
<dbReference type="PROSITE" id="PS01037">
    <property type="entry name" value="SBP_BACTERIAL_1"/>
    <property type="match status" value="1"/>
</dbReference>
<proteinExistence type="inferred from homology"/>
<evidence type="ECO:0000313" key="7">
    <source>
        <dbReference type="EMBL" id="EHR36172.1"/>
    </source>
</evidence>
<dbReference type="GO" id="GO:0030313">
    <property type="term" value="C:cell envelope"/>
    <property type="evidence" value="ECO:0007669"/>
    <property type="project" value="UniProtKB-SubCell"/>
</dbReference>
<keyword evidence="4 6" id="KW-0732">Signal</keyword>
<dbReference type="EMBL" id="AGEG01000016">
    <property type="protein sequence ID" value="EHR36172.1"/>
    <property type="molecule type" value="Genomic_DNA"/>
</dbReference>
<feature type="signal peptide" evidence="6">
    <location>
        <begin position="1"/>
        <end position="30"/>
    </location>
</feature>
<sequence length="436" mass="47795">MKKMISKLAKGAFALAISASTLFSVTAVSAQEQILLWHSMGAQIGEQFQDVVNKFNESQSEYQVVAEFQGTYDESTASFFQLQNSSGRPAIIQIGEQNLQSIYDSGLATPLKDLMAKYNFPSEDLYEGIVNFYSINDDLYAMPFNASSPVLFYNKEALEKAGFTEAPQTYEEILAMADAIAEHNDGMKAFAMHPYGYALEQMVTNVGGFVVNNDNGRTSRATEVAYEPEMTRIFEFFAELVSKGQFGYYGTNFDDILTAVNNNEVAMFIHTSALARPIIDSFGKDMGVAYLPVFEDTERLGVYAAGGAFVVANNLSEAEEAGVMAFLEFATSPDIQASFAGGTGYFAVNTKAYETETMQSIFEEYPQLKVASDQFLESKQTPQTAGPLLQILPQLRSDLNTAVEMVFSGGDVQQAIDFASQTTNVHIQNANSSVTE</sequence>
<dbReference type="InterPro" id="IPR006059">
    <property type="entry name" value="SBP"/>
</dbReference>
<keyword evidence="8" id="KW-1185">Reference proteome</keyword>
<evidence type="ECO:0000256" key="1">
    <source>
        <dbReference type="ARBA" id="ARBA00004196"/>
    </source>
</evidence>
<comment type="subcellular location">
    <subcellularLocation>
        <location evidence="1">Cell envelope</location>
    </subcellularLocation>
</comment>
<accession>H3NKP4</accession>
<dbReference type="RefSeq" id="WP_006309645.1">
    <property type="nucleotide sequence ID" value="NZ_JH601133.1"/>
</dbReference>
<dbReference type="OrthoDB" id="9763054at2"/>